<dbReference type="Proteomes" id="UP000077096">
    <property type="component" value="Chromosome"/>
</dbReference>
<reference evidence="5 8" key="1">
    <citation type="submission" date="2014-08" db="EMBL/GenBank/DDBJ databases">
        <title>Fervidobacterium pennivorans DYC genome.</title>
        <authorList>
            <person name="Wushke S."/>
        </authorList>
    </citation>
    <scope>NUCLEOTIDE SEQUENCE [LARGE SCALE GENOMIC DNA]</scope>
    <source>
        <strain evidence="5 8">DYC</strain>
    </source>
</reference>
<protein>
    <recommendedName>
        <fullName evidence="2 3">Small ribosomal subunit protein bS6</fullName>
    </recommendedName>
</protein>
<dbReference type="Pfam" id="PF01250">
    <property type="entry name" value="Ribosomal_S6"/>
    <property type="match status" value="1"/>
</dbReference>
<feature type="compositionally biased region" description="Polar residues" evidence="4">
    <location>
        <begin position="113"/>
        <end position="122"/>
    </location>
</feature>
<dbReference type="GO" id="GO:0006412">
    <property type="term" value="P:translation"/>
    <property type="evidence" value="ECO:0007669"/>
    <property type="project" value="UniProtKB-UniRule"/>
</dbReference>
<dbReference type="HAMAP" id="MF_00360">
    <property type="entry name" value="Ribosomal_bS6"/>
    <property type="match status" value="1"/>
</dbReference>
<accession>A0A172T191</accession>
<dbReference type="OrthoDB" id="9812702at2"/>
<evidence type="ECO:0000256" key="3">
    <source>
        <dbReference type="HAMAP-Rule" id="MF_00360"/>
    </source>
</evidence>
<evidence type="ECO:0000313" key="6">
    <source>
        <dbReference type="EMBL" id="HGQ76861.1"/>
    </source>
</evidence>
<dbReference type="GO" id="GO:0070181">
    <property type="term" value="F:small ribosomal subunit rRNA binding"/>
    <property type="evidence" value="ECO:0007669"/>
    <property type="project" value="TreeGrafter"/>
</dbReference>
<evidence type="ECO:0000313" key="8">
    <source>
        <dbReference type="Proteomes" id="UP000077096"/>
    </source>
</evidence>
<evidence type="ECO:0000256" key="2">
    <source>
        <dbReference type="ARBA" id="ARBA00035294"/>
    </source>
</evidence>
<feature type="region of interest" description="Disordered" evidence="4">
    <location>
        <begin position="100"/>
        <end position="129"/>
    </location>
</feature>
<name>A0A172T191_FERPE</name>
<comment type="function">
    <text evidence="3">Binds together with bS18 to 16S ribosomal RNA.</text>
</comment>
<dbReference type="GO" id="GO:0005840">
    <property type="term" value="C:ribosome"/>
    <property type="evidence" value="ECO:0007669"/>
    <property type="project" value="UniProtKB-KW"/>
</dbReference>
<dbReference type="PANTHER" id="PTHR21011">
    <property type="entry name" value="MITOCHONDRIAL 28S RIBOSOMAL PROTEIN S6"/>
    <property type="match status" value="1"/>
</dbReference>
<dbReference type="CDD" id="cd00473">
    <property type="entry name" value="bS6"/>
    <property type="match status" value="1"/>
</dbReference>
<gene>
    <name evidence="3 6" type="primary">rpsF</name>
    <name evidence="7" type="ORF">ENT72_02080</name>
    <name evidence="6" type="ORF">ENU12_02835</name>
    <name evidence="5" type="ORF">JM64_01115</name>
</gene>
<dbReference type="PATRIC" id="fig|93466.3.peg.262"/>
<evidence type="ECO:0000256" key="1">
    <source>
        <dbReference type="ARBA" id="ARBA00009512"/>
    </source>
</evidence>
<evidence type="ECO:0000313" key="5">
    <source>
        <dbReference type="EMBL" id="ANE40771.1"/>
    </source>
</evidence>
<dbReference type="GO" id="GO:0005737">
    <property type="term" value="C:cytoplasm"/>
    <property type="evidence" value="ECO:0007669"/>
    <property type="project" value="UniProtKB-ARBA"/>
</dbReference>
<dbReference type="SUPFAM" id="SSF54995">
    <property type="entry name" value="Ribosomal protein S6"/>
    <property type="match status" value="1"/>
</dbReference>
<dbReference type="EMBL" id="CP011393">
    <property type="protein sequence ID" value="ANE40771.1"/>
    <property type="molecule type" value="Genomic_DNA"/>
</dbReference>
<dbReference type="EMBL" id="DSZT01000062">
    <property type="protein sequence ID" value="HGU41697.1"/>
    <property type="molecule type" value="Genomic_DNA"/>
</dbReference>
<dbReference type="NCBIfam" id="TIGR00166">
    <property type="entry name" value="S6"/>
    <property type="match status" value="1"/>
</dbReference>
<evidence type="ECO:0000256" key="4">
    <source>
        <dbReference type="SAM" id="MobiDB-lite"/>
    </source>
</evidence>
<dbReference type="Gene3D" id="3.30.70.60">
    <property type="match status" value="1"/>
</dbReference>
<dbReference type="PANTHER" id="PTHR21011:SF1">
    <property type="entry name" value="SMALL RIBOSOMAL SUBUNIT PROTEIN BS6M"/>
    <property type="match status" value="1"/>
</dbReference>
<organism evidence="5 8">
    <name type="scientific">Fervidobacterium pennivorans</name>
    <dbReference type="NCBI Taxonomy" id="93466"/>
    <lineage>
        <taxon>Bacteria</taxon>
        <taxon>Thermotogati</taxon>
        <taxon>Thermotogota</taxon>
        <taxon>Thermotogae</taxon>
        <taxon>Thermotogales</taxon>
        <taxon>Fervidobacteriaceae</taxon>
        <taxon>Fervidobacterium</taxon>
    </lineage>
</organism>
<proteinExistence type="inferred from homology"/>
<keyword evidence="3" id="KW-0694">RNA-binding</keyword>
<dbReference type="InterPro" id="IPR000529">
    <property type="entry name" value="Ribosomal_bS6"/>
</dbReference>
<dbReference type="AlphaFoldDB" id="A0A172T191"/>
<dbReference type="InterPro" id="IPR020814">
    <property type="entry name" value="Ribosomal_S6_plastid/chlpt"/>
</dbReference>
<dbReference type="InterPro" id="IPR035980">
    <property type="entry name" value="Ribosomal_bS6_sf"/>
</dbReference>
<dbReference type="GO" id="GO:0003735">
    <property type="term" value="F:structural constituent of ribosome"/>
    <property type="evidence" value="ECO:0007669"/>
    <property type="project" value="InterPro"/>
</dbReference>
<dbReference type="EMBL" id="DTBH01000063">
    <property type="protein sequence ID" value="HGQ76861.1"/>
    <property type="molecule type" value="Genomic_DNA"/>
</dbReference>
<keyword evidence="3" id="KW-0699">rRNA-binding</keyword>
<comment type="similarity">
    <text evidence="1 3">Belongs to the bacterial ribosomal protein bS6 family.</text>
</comment>
<keyword evidence="3 5" id="KW-0689">Ribosomal protein</keyword>
<keyword evidence="3" id="KW-0687">Ribonucleoprotein</keyword>
<dbReference type="GO" id="GO:1990904">
    <property type="term" value="C:ribonucleoprotein complex"/>
    <property type="evidence" value="ECO:0007669"/>
    <property type="project" value="UniProtKB-KW"/>
</dbReference>
<reference evidence="6" key="2">
    <citation type="journal article" date="2020" name="mSystems">
        <title>Genome- and Community-Level Interaction Insights into Carbon Utilization and Element Cycling Functions of Hydrothermarchaeota in Hydrothermal Sediment.</title>
        <authorList>
            <person name="Zhou Z."/>
            <person name="Liu Y."/>
            <person name="Xu W."/>
            <person name="Pan J."/>
            <person name="Luo Z.H."/>
            <person name="Li M."/>
        </authorList>
    </citation>
    <scope>NUCLEOTIDE SEQUENCE [LARGE SCALE GENOMIC DNA]</scope>
    <source>
        <strain evidence="7">SpSt-604</strain>
        <strain evidence="6">SpSt-640</strain>
    </source>
</reference>
<dbReference type="InterPro" id="IPR014717">
    <property type="entry name" value="Transl_elong_EF1B/ribsomal_bS6"/>
</dbReference>
<dbReference type="KEGG" id="fng:JM64_01115"/>
<sequence length="129" mass="15457">MRIYETMFIIKPDVPEEERNKLVEGVKKFLEERLGAQVENVDRWGIRKLAYKIGKYFEGDYTVLYFRSNGQGLEQLENYFKVHPDFMRWQTFRREDLEKKERKAARAKKETEGSNQEVQQEGASEEKVE</sequence>
<evidence type="ECO:0000313" key="7">
    <source>
        <dbReference type="EMBL" id="HGU41697.1"/>
    </source>
</evidence>